<dbReference type="PANTHER" id="PTHR43157:SF31">
    <property type="entry name" value="PHOSPHATIDYLINOSITOL-GLYCAN BIOSYNTHESIS CLASS F PROTEIN"/>
    <property type="match status" value="1"/>
</dbReference>
<dbReference type="GO" id="GO:0016491">
    <property type="term" value="F:oxidoreductase activity"/>
    <property type="evidence" value="ECO:0007669"/>
    <property type="project" value="UniProtKB-KW"/>
</dbReference>
<evidence type="ECO:0000313" key="4">
    <source>
        <dbReference type="RefSeq" id="XP_025410310.1"/>
    </source>
</evidence>
<dbReference type="Pfam" id="PF00106">
    <property type="entry name" value="adh_short"/>
    <property type="match status" value="1"/>
</dbReference>
<dbReference type="RefSeq" id="XP_025410309.1">
    <property type="nucleotide sequence ID" value="XM_025554524.1"/>
</dbReference>
<keyword evidence="2" id="KW-1185">Reference proteome</keyword>
<dbReference type="GeneID" id="112683473"/>
<dbReference type="PRINTS" id="PR00081">
    <property type="entry name" value="GDHRDH"/>
</dbReference>
<dbReference type="InterPro" id="IPR036291">
    <property type="entry name" value="NAD(P)-bd_dom_sf"/>
</dbReference>
<dbReference type="RefSeq" id="XP_025410310.1">
    <property type="nucleotide sequence ID" value="XM_025554525.1"/>
</dbReference>
<reference evidence="3 4" key="1">
    <citation type="submission" date="2025-04" db="UniProtKB">
        <authorList>
            <consortium name="RefSeq"/>
        </authorList>
    </citation>
    <scope>IDENTIFICATION</scope>
    <source>
        <tissue evidence="3 4">Whole body</tissue>
    </source>
</reference>
<dbReference type="AlphaFoldDB" id="A0A8B8FHD8"/>
<name>A0A8B8FHD8_9HEMI</name>
<accession>A0A8B8FHD8</accession>
<dbReference type="Gene3D" id="3.40.50.720">
    <property type="entry name" value="NAD(P)-binding Rossmann-like Domain"/>
    <property type="match status" value="1"/>
</dbReference>
<sequence length="321" mass="36172">MINCIKLIPYATSVVVGLYLIKRYFAGGVCKCNTDLTGKTVIVTGGATGIGKEVALALAKKGAKVVITCRNQFERLSLEDKWLLNLEYLYLDLKSFNSIREFSQVIHDRFDSIYALVNNAAVFYQNFHWTEDDFESTFQTNYLGPFLLTHLLLDLIHASPDGGRIVNVTCEAHRYVRGLKPIYANLGYLSHSRFAAYAESKACLQLFSHKLSLSLTGTSVTVNDANPGNVRTALWKLYFNETYHPFLLKLYMPLHWLLSKSPVEGAQTPLHLVLSPDLRGVTGKYFSDCVERDPSPLCVNSKIAEGLWIQSLAWVNHRLQR</sequence>
<dbReference type="Proteomes" id="UP000694846">
    <property type="component" value="Unplaced"/>
</dbReference>
<dbReference type="SUPFAM" id="SSF51735">
    <property type="entry name" value="NAD(P)-binding Rossmann-fold domains"/>
    <property type="match status" value="1"/>
</dbReference>
<keyword evidence="1" id="KW-0560">Oxidoreductase</keyword>
<protein>
    <submittedName>
        <fullName evidence="3 4">Retinol dehydrogenase 13-like</fullName>
    </submittedName>
</protein>
<dbReference type="PANTHER" id="PTHR43157">
    <property type="entry name" value="PHOSPHATIDYLINOSITOL-GLYCAN BIOSYNTHESIS CLASS F PROTEIN-RELATED"/>
    <property type="match status" value="1"/>
</dbReference>
<proteinExistence type="predicted"/>
<evidence type="ECO:0000313" key="2">
    <source>
        <dbReference type="Proteomes" id="UP000694846"/>
    </source>
</evidence>
<evidence type="ECO:0000256" key="1">
    <source>
        <dbReference type="ARBA" id="ARBA00023002"/>
    </source>
</evidence>
<dbReference type="InterPro" id="IPR002347">
    <property type="entry name" value="SDR_fam"/>
</dbReference>
<organism evidence="2 3">
    <name type="scientific">Sipha flava</name>
    <name type="common">yellow sugarcane aphid</name>
    <dbReference type="NCBI Taxonomy" id="143950"/>
    <lineage>
        <taxon>Eukaryota</taxon>
        <taxon>Metazoa</taxon>
        <taxon>Ecdysozoa</taxon>
        <taxon>Arthropoda</taxon>
        <taxon>Hexapoda</taxon>
        <taxon>Insecta</taxon>
        <taxon>Pterygota</taxon>
        <taxon>Neoptera</taxon>
        <taxon>Paraneoptera</taxon>
        <taxon>Hemiptera</taxon>
        <taxon>Sternorrhyncha</taxon>
        <taxon>Aphidomorpha</taxon>
        <taxon>Aphidoidea</taxon>
        <taxon>Aphididae</taxon>
        <taxon>Sipha</taxon>
    </lineage>
</organism>
<gene>
    <name evidence="3 4" type="primary">LOC112683473</name>
</gene>
<dbReference type="OrthoDB" id="542013at2759"/>
<evidence type="ECO:0000313" key="3">
    <source>
        <dbReference type="RefSeq" id="XP_025410309.1"/>
    </source>
</evidence>